<dbReference type="InterPro" id="IPR051360">
    <property type="entry name" value="Neuronal_Pentraxin_Related"/>
</dbReference>
<organism evidence="10 11">
    <name type="scientific">Atractosteus spatula</name>
    <name type="common">Alligator gar</name>
    <name type="synonym">Lepisosteus spatula</name>
    <dbReference type="NCBI Taxonomy" id="7917"/>
    <lineage>
        <taxon>Eukaryota</taxon>
        <taxon>Metazoa</taxon>
        <taxon>Chordata</taxon>
        <taxon>Craniata</taxon>
        <taxon>Vertebrata</taxon>
        <taxon>Euteleostomi</taxon>
        <taxon>Actinopterygii</taxon>
        <taxon>Neopterygii</taxon>
        <taxon>Holostei</taxon>
        <taxon>Semionotiformes</taxon>
        <taxon>Lepisosteidae</taxon>
        <taxon>Atractosteus</taxon>
    </lineage>
</organism>
<feature type="compositionally biased region" description="Low complexity" evidence="8">
    <location>
        <begin position="285"/>
        <end position="306"/>
    </location>
</feature>
<gene>
    <name evidence="10" type="primary">Nptx2</name>
    <name evidence="10" type="ORF">GTO95_0003360</name>
</gene>
<keyword evidence="4" id="KW-1015">Disulfide bond</keyword>
<dbReference type="CDD" id="cd00152">
    <property type="entry name" value="PTX"/>
    <property type="match status" value="1"/>
</dbReference>
<keyword evidence="11" id="KW-1185">Reference proteome</keyword>
<evidence type="ECO:0000256" key="6">
    <source>
        <dbReference type="PROSITE-ProRule" id="PRU01172"/>
    </source>
</evidence>
<feature type="compositionally biased region" description="Basic residues" evidence="8">
    <location>
        <begin position="268"/>
        <end position="284"/>
    </location>
</feature>
<name>A0A8J7NDD9_ATRSP</name>
<protein>
    <submittedName>
        <fullName evidence="10">NPTX2 protein</fullName>
    </submittedName>
</protein>
<dbReference type="EMBL" id="JAAWVO010000765">
    <property type="protein sequence ID" value="MBN3311525.1"/>
    <property type="molecule type" value="Genomic_DNA"/>
</dbReference>
<keyword evidence="5" id="KW-0325">Glycoprotein</keyword>
<comment type="caution">
    <text evidence="10">The sequence shown here is derived from an EMBL/GenBank/DDBJ whole genome shotgun (WGS) entry which is preliminary data.</text>
</comment>
<feature type="coiled-coil region" evidence="7">
    <location>
        <begin position="566"/>
        <end position="611"/>
    </location>
</feature>
<dbReference type="PROSITE" id="PS51828">
    <property type="entry name" value="PTX_2"/>
    <property type="match status" value="1"/>
</dbReference>
<dbReference type="Proteomes" id="UP000736164">
    <property type="component" value="Unassembled WGS sequence"/>
</dbReference>
<evidence type="ECO:0000256" key="3">
    <source>
        <dbReference type="ARBA" id="ARBA00022837"/>
    </source>
</evidence>
<feature type="non-terminal residue" evidence="10">
    <location>
        <position position="1"/>
    </location>
</feature>
<keyword evidence="3" id="KW-0106">Calcium</keyword>
<dbReference type="InterPro" id="IPR013320">
    <property type="entry name" value="ConA-like_dom_sf"/>
</dbReference>
<comment type="cofactor">
    <cofactor evidence="1">
        <name>Ca(2+)</name>
        <dbReference type="ChEBI" id="CHEBI:29108"/>
    </cofactor>
</comment>
<accession>A0A8J7NDD9</accession>
<dbReference type="Pfam" id="PF00354">
    <property type="entry name" value="Pentaxin"/>
    <property type="match status" value="1"/>
</dbReference>
<evidence type="ECO:0000313" key="11">
    <source>
        <dbReference type="Proteomes" id="UP000736164"/>
    </source>
</evidence>
<dbReference type="GO" id="GO:0046872">
    <property type="term" value="F:metal ion binding"/>
    <property type="evidence" value="ECO:0007669"/>
    <property type="project" value="UniProtKB-KW"/>
</dbReference>
<sequence length="827" mass="90675">MRPGSRGNRACLVCVRGVPALSRALAGDRQALERTECGAELWKLTNTYLVKCKPPKAIDNVQNNQKVQCQRRLPGSGVRRAVGGKSWFREWLEDCITAEVSPIHMRTVTKNSQNLSVNYIIPISFSSALKLESSGNDVDGSAGPAGWGDRAGAGSLHRCEVEGSLSHVHSCPSMTQKRETEAECALAPAACEQSACQGNGVAPQQPGSARGRWSCPGRDDLFCRLSAGDARTHFAKHNPQLCFHRPAPAAPSRVTRNFNKIPSRALVRARHRQRGSQSGRRTRRAASSTRVAVPSAPRRAAAGVSSTPPAPVRELFLEPKRGYITVSEFGEHPPQSMLAFLAGILCFVALGGGRASRAQDTTGTRFVCTSIPVGADPSCPLPPVSMHSPGAQEEELKSTVMQLRETILQQKETIGSQRDTIKELTGKLSRCEPAAQGPLLDSRLGGQGAWRKDFNKNTMGDLPRDPAETIDHLGKTVQSLKDRLESLENLPGKLPLSAVSVVMFWVASRVWCGPQRARGDFQCECELVPSRDKAGLAQQQMRVNVSGASFPNELRDLLQRRLGDLENQLLSKVAELEDEKSLLYNETAAHRQRTESTLKSLIGRIDELEKGNSRFKSPEAFKVSLPLRTNYLYGRIKKSLPELYAFTVCMWLKSSASPGIGTPFSYGVPGQANEIVLIEWGNNPIELLINDKVAQLPLSVSDGRWHHICITWTTRDGLWEAYQDGEMLGSGENLAPWHPIKPGGVIILGQEQDTVGGRFDATQAFVGELSQFNMWDRVLRPLDIVSMANCSSYMPGNIIPWVDNIVEVYGGATKWALEMCEDRLFDS</sequence>
<dbReference type="PANTHER" id="PTHR19277">
    <property type="entry name" value="PENTRAXIN"/>
    <property type="match status" value="1"/>
</dbReference>
<dbReference type="PANTHER" id="PTHR19277:SF1">
    <property type="entry name" value="NEURONAL PENTRAXIN-2"/>
    <property type="match status" value="1"/>
</dbReference>
<dbReference type="InterPro" id="IPR001759">
    <property type="entry name" value="PTX_dom"/>
</dbReference>
<evidence type="ECO:0000256" key="4">
    <source>
        <dbReference type="ARBA" id="ARBA00023157"/>
    </source>
</evidence>
<evidence type="ECO:0000256" key="5">
    <source>
        <dbReference type="ARBA" id="ARBA00023180"/>
    </source>
</evidence>
<keyword evidence="7" id="KW-0175">Coiled coil</keyword>
<reference evidence="10" key="1">
    <citation type="journal article" date="2021" name="Cell">
        <title>Tracing the genetic footprints of vertebrate landing in non-teleost ray-finned fishes.</title>
        <authorList>
            <person name="Bi X."/>
            <person name="Wang K."/>
            <person name="Yang L."/>
            <person name="Pan H."/>
            <person name="Jiang H."/>
            <person name="Wei Q."/>
            <person name="Fang M."/>
            <person name="Yu H."/>
            <person name="Zhu C."/>
            <person name="Cai Y."/>
            <person name="He Y."/>
            <person name="Gan X."/>
            <person name="Zeng H."/>
            <person name="Yu D."/>
            <person name="Zhu Y."/>
            <person name="Jiang H."/>
            <person name="Qiu Q."/>
            <person name="Yang H."/>
            <person name="Zhang Y.E."/>
            <person name="Wang W."/>
            <person name="Zhu M."/>
            <person name="He S."/>
            <person name="Zhang G."/>
        </authorList>
    </citation>
    <scope>NUCLEOTIDE SEQUENCE</scope>
    <source>
        <strain evidence="10">Allg_001</strain>
    </source>
</reference>
<feature type="domain" description="Pentraxin (PTX)" evidence="9">
    <location>
        <begin position="619"/>
        <end position="820"/>
    </location>
</feature>
<keyword evidence="2" id="KW-0479">Metal-binding</keyword>
<evidence type="ECO:0000256" key="7">
    <source>
        <dbReference type="SAM" id="Coils"/>
    </source>
</evidence>
<feature type="non-terminal residue" evidence="10">
    <location>
        <position position="827"/>
    </location>
</feature>
<dbReference type="SUPFAM" id="SSF49899">
    <property type="entry name" value="Concanavalin A-like lectins/glucanases"/>
    <property type="match status" value="1"/>
</dbReference>
<evidence type="ECO:0000256" key="2">
    <source>
        <dbReference type="ARBA" id="ARBA00022723"/>
    </source>
</evidence>
<comment type="caution">
    <text evidence="6">Lacks conserved residue(s) required for the propagation of feature annotation.</text>
</comment>
<feature type="region of interest" description="Disordered" evidence="8">
    <location>
        <begin position="268"/>
        <end position="308"/>
    </location>
</feature>
<evidence type="ECO:0000256" key="8">
    <source>
        <dbReference type="SAM" id="MobiDB-lite"/>
    </source>
</evidence>
<evidence type="ECO:0000256" key="1">
    <source>
        <dbReference type="ARBA" id="ARBA00001913"/>
    </source>
</evidence>
<dbReference type="Gene3D" id="2.60.120.200">
    <property type="match status" value="1"/>
</dbReference>
<dbReference type="PRINTS" id="PR00895">
    <property type="entry name" value="PENTAXIN"/>
</dbReference>
<dbReference type="AlphaFoldDB" id="A0A8J7NDD9"/>
<proteinExistence type="predicted"/>
<dbReference type="InterPro" id="IPR030476">
    <property type="entry name" value="Pentaxin_CS"/>
</dbReference>
<dbReference type="FunFam" id="2.60.120.200:FF:000012">
    <property type="entry name" value="neuronal pentraxin receptor"/>
    <property type="match status" value="1"/>
</dbReference>
<dbReference type="PROSITE" id="PS00289">
    <property type="entry name" value="PTX_1"/>
    <property type="match status" value="1"/>
</dbReference>
<dbReference type="SMART" id="SM00159">
    <property type="entry name" value="PTX"/>
    <property type="match status" value="1"/>
</dbReference>
<evidence type="ECO:0000313" key="10">
    <source>
        <dbReference type="EMBL" id="MBN3311525.1"/>
    </source>
</evidence>
<evidence type="ECO:0000259" key="9">
    <source>
        <dbReference type="PROSITE" id="PS51828"/>
    </source>
</evidence>